<dbReference type="Proteomes" id="UP001154282">
    <property type="component" value="Unassembled WGS sequence"/>
</dbReference>
<keyword evidence="3" id="KW-1185">Reference proteome</keyword>
<protein>
    <recommendedName>
        <fullName evidence="4">Secreted protein</fullName>
    </recommendedName>
</protein>
<gene>
    <name evidence="2" type="ORF">LITE_LOCUS41473</name>
</gene>
<accession>A0AAV0Q6L6</accession>
<dbReference type="AlphaFoldDB" id="A0AAV0Q6L6"/>
<reference evidence="2" key="1">
    <citation type="submission" date="2022-08" db="EMBL/GenBank/DDBJ databases">
        <authorList>
            <person name="Gutierrez-Valencia J."/>
        </authorList>
    </citation>
    <scope>NUCLEOTIDE SEQUENCE</scope>
</reference>
<proteinExistence type="predicted"/>
<organism evidence="2 3">
    <name type="scientific">Linum tenue</name>
    <dbReference type="NCBI Taxonomy" id="586396"/>
    <lineage>
        <taxon>Eukaryota</taxon>
        <taxon>Viridiplantae</taxon>
        <taxon>Streptophyta</taxon>
        <taxon>Embryophyta</taxon>
        <taxon>Tracheophyta</taxon>
        <taxon>Spermatophyta</taxon>
        <taxon>Magnoliopsida</taxon>
        <taxon>eudicotyledons</taxon>
        <taxon>Gunneridae</taxon>
        <taxon>Pentapetalae</taxon>
        <taxon>rosids</taxon>
        <taxon>fabids</taxon>
        <taxon>Malpighiales</taxon>
        <taxon>Linaceae</taxon>
        <taxon>Linum</taxon>
    </lineage>
</organism>
<evidence type="ECO:0000313" key="2">
    <source>
        <dbReference type="EMBL" id="CAI0539922.1"/>
    </source>
</evidence>
<evidence type="ECO:0008006" key="4">
    <source>
        <dbReference type="Google" id="ProtNLM"/>
    </source>
</evidence>
<name>A0AAV0Q6L6_9ROSI</name>
<feature type="compositionally biased region" description="Basic and acidic residues" evidence="1">
    <location>
        <begin position="58"/>
        <end position="74"/>
    </location>
</feature>
<sequence length="74" mass="8414">MFFVVLTAAPLDRTVSVVLLPARVNSTIKLALDVLRRSDCRHHPNLQWPSNADDENRDDCRAEGRRKDGDENNL</sequence>
<evidence type="ECO:0000313" key="3">
    <source>
        <dbReference type="Proteomes" id="UP001154282"/>
    </source>
</evidence>
<feature type="non-terminal residue" evidence="2">
    <location>
        <position position="74"/>
    </location>
</feature>
<evidence type="ECO:0000256" key="1">
    <source>
        <dbReference type="SAM" id="MobiDB-lite"/>
    </source>
</evidence>
<dbReference type="EMBL" id="CAMGYJ010000009">
    <property type="protein sequence ID" value="CAI0539922.1"/>
    <property type="molecule type" value="Genomic_DNA"/>
</dbReference>
<feature type="region of interest" description="Disordered" evidence="1">
    <location>
        <begin position="42"/>
        <end position="74"/>
    </location>
</feature>
<comment type="caution">
    <text evidence="2">The sequence shown here is derived from an EMBL/GenBank/DDBJ whole genome shotgun (WGS) entry which is preliminary data.</text>
</comment>